<dbReference type="OrthoDB" id="9767863at2"/>
<comment type="subcellular location">
    <subcellularLocation>
        <location evidence="1">Cell membrane</location>
        <topology evidence="1">Multi-pass membrane protein</topology>
    </subcellularLocation>
</comment>
<feature type="transmembrane region" description="Helical" evidence="8">
    <location>
        <begin position="75"/>
        <end position="92"/>
    </location>
</feature>
<evidence type="ECO:0000313" key="11">
    <source>
        <dbReference type="EMBL" id="KTD59156.1"/>
    </source>
</evidence>
<feature type="transmembrane region" description="Helical" evidence="8">
    <location>
        <begin position="164"/>
        <end position="182"/>
    </location>
</feature>
<evidence type="ECO:0000256" key="4">
    <source>
        <dbReference type="ARBA" id="ARBA00022692"/>
    </source>
</evidence>
<dbReference type="EMBL" id="LNYW01000049">
    <property type="protein sequence ID" value="KTD59156.1"/>
    <property type="molecule type" value="Genomic_DNA"/>
</dbReference>
<evidence type="ECO:0000256" key="7">
    <source>
        <dbReference type="ARBA" id="ARBA00023315"/>
    </source>
</evidence>
<sequence length="667" mass="76205">MNYRPDIDGLRAIAILLVLIYHGGLSLFPSGFVGVDVFFVISGFLITSIIHNSLNSGNFSFIDFYNRRLWRLQPAFVCVIFLTTVLTAIFFLPDDLVQYSRSARKTSLFLSNLFFNQTTTGYFSPDTHQLPLLHTWSLSIEWQCYLLLPIAMYCLHRMFSKRKIIFVVFILTFIFLFLALYNSQNAPAQTYYQFSSRIFEFLIGACVALMPLSSTSDASALSSMKHFLLNGIALVAVVTIFYIASRDHILLGYPDWYAFAVCVATGVLIAFGRFYPGIHCVAILSCRPLVFIGLLSYSLYLWHWVIFSIIRYQSIDETSSVLLFAYSATFLSGYLSWRCIEKPSRRLKQVPFRYTFASLLLLPVLFTHAASYLIKNHSGFPQRFDQELVTIYQELERYASERRPLCISKHHTDDEQQCTIGAADAKNKKALMIGDSFSNHYWGFMDTLGRAAGVSILAQGTSSCITLPGVDLFDWWHFKDKIYQECHDQTARYYRMIQENHYDYVIIGQVWGNYLSTSLINQEGDDRSMELAKQRFSIALDKALQQIVASGAKPVLIKSTATTNGNVHDCFFKHVKLRQPYDSSQCTFPIQLSENERWIYGLFAEMKVKYPQLILIDPKKVQCKNGECNAGLNGIPVFRDEGHITDYASYQFGALYLKEFGNPLMSS</sequence>
<dbReference type="InterPro" id="IPR002656">
    <property type="entry name" value="Acyl_transf_3_dom"/>
</dbReference>
<reference evidence="11 12" key="1">
    <citation type="submission" date="2015-11" db="EMBL/GenBank/DDBJ databases">
        <title>Genomic analysis of 38 Legionella species identifies large and diverse effector repertoires.</title>
        <authorList>
            <person name="Burstein D."/>
            <person name="Amaro F."/>
            <person name="Zusman T."/>
            <person name="Lifshitz Z."/>
            <person name="Cohen O."/>
            <person name="Gilbert J.A."/>
            <person name="Pupko T."/>
            <person name="Shuman H.A."/>
            <person name="Segal G."/>
        </authorList>
    </citation>
    <scope>NUCLEOTIDE SEQUENCE [LARGE SCALE GENOMIC DNA]</scope>
    <source>
        <strain evidence="11 12">ATCC 49655</strain>
    </source>
</reference>
<dbReference type="PANTHER" id="PTHR23028:SF53">
    <property type="entry name" value="ACYL_TRANSF_3 DOMAIN-CONTAINING PROTEIN"/>
    <property type="match status" value="1"/>
</dbReference>
<evidence type="ECO:0000256" key="2">
    <source>
        <dbReference type="ARBA" id="ARBA00022475"/>
    </source>
</evidence>
<dbReference type="AlphaFoldDB" id="A0A0W0YQQ7"/>
<evidence type="ECO:0000256" key="3">
    <source>
        <dbReference type="ARBA" id="ARBA00022679"/>
    </source>
</evidence>
<dbReference type="GO" id="GO:0009103">
    <property type="term" value="P:lipopolysaccharide biosynthetic process"/>
    <property type="evidence" value="ECO:0007669"/>
    <property type="project" value="TreeGrafter"/>
</dbReference>
<keyword evidence="4 8" id="KW-0812">Transmembrane</keyword>
<dbReference type="Proteomes" id="UP000054600">
    <property type="component" value="Unassembled WGS sequence"/>
</dbReference>
<feature type="transmembrane region" description="Helical" evidence="8">
    <location>
        <begin position="256"/>
        <end position="276"/>
    </location>
</feature>
<keyword evidence="5 8" id="KW-1133">Transmembrane helix</keyword>
<proteinExistence type="predicted"/>
<name>A0A0W0YQQ7_9GAMM</name>
<accession>A0A0W0YQQ7</accession>
<dbReference type="Pfam" id="PF01757">
    <property type="entry name" value="Acyl_transf_3"/>
    <property type="match status" value="1"/>
</dbReference>
<keyword evidence="7" id="KW-0012">Acyltransferase</keyword>
<evidence type="ECO:0000256" key="8">
    <source>
        <dbReference type="SAM" id="Phobius"/>
    </source>
</evidence>
<keyword evidence="2" id="KW-1003">Cell membrane</keyword>
<feature type="transmembrane region" description="Helical" evidence="8">
    <location>
        <begin position="227"/>
        <end position="244"/>
    </location>
</feature>
<dbReference type="PATRIC" id="fig|1122169.6.peg.2126"/>
<keyword evidence="12" id="KW-1185">Reference proteome</keyword>
<dbReference type="Pfam" id="PF19040">
    <property type="entry name" value="SGNH"/>
    <property type="match status" value="1"/>
</dbReference>
<evidence type="ECO:0000256" key="5">
    <source>
        <dbReference type="ARBA" id="ARBA00022989"/>
    </source>
</evidence>
<evidence type="ECO:0000313" key="12">
    <source>
        <dbReference type="Proteomes" id="UP000054600"/>
    </source>
</evidence>
<dbReference type="Gene3D" id="3.40.50.1110">
    <property type="entry name" value="SGNH hydrolase"/>
    <property type="match status" value="1"/>
</dbReference>
<feature type="transmembrane region" description="Helical" evidence="8">
    <location>
        <begin position="133"/>
        <end position="155"/>
    </location>
</feature>
<gene>
    <name evidence="11" type="ORF">Lsha_1852</name>
</gene>
<dbReference type="InterPro" id="IPR036514">
    <property type="entry name" value="SGNH_hydro_sf"/>
</dbReference>
<feature type="transmembrane region" description="Helical" evidence="8">
    <location>
        <begin position="322"/>
        <end position="340"/>
    </location>
</feature>
<organism evidence="11 12">
    <name type="scientific">Legionella shakespearei DSM 23087</name>
    <dbReference type="NCBI Taxonomy" id="1122169"/>
    <lineage>
        <taxon>Bacteria</taxon>
        <taxon>Pseudomonadati</taxon>
        <taxon>Pseudomonadota</taxon>
        <taxon>Gammaproteobacteria</taxon>
        <taxon>Legionellales</taxon>
        <taxon>Legionellaceae</taxon>
        <taxon>Legionella</taxon>
    </lineage>
</organism>
<keyword evidence="3 11" id="KW-0808">Transferase</keyword>
<dbReference type="InterPro" id="IPR043968">
    <property type="entry name" value="SGNH"/>
</dbReference>
<feature type="transmembrane region" description="Helical" evidence="8">
    <location>
        <begin position="12"/>
        <end position="31"/>
    </location>
</feature>
<feature type="transmembrane region" description="Helical" evidence="8">
    <location>
        <begin position="352"/>
        <end position="374"/>
    </location>
</feature>
<dbReference type="GO" id="GO:0016788">
    <property type="term" value="F:hydrolase activity, acting on ester bonds"/>
    <property type="evidence" value="ECO:0007669"/>
    <property type="project" value="UniProtKB-ARBA"/>
</dbReference>
<feature type="domain" description="Acyltransferase 3" evidence="9">
    <location>
        <begin position="6"/>
        <end position="335"/>
    </location>
</feature>
<feature type="transmembrane region" description="Helical" evidence="8">
    <location>
        <begin position="288"/>
        <end position="310"/>
    </location>
</feature>
<dbReference type="RefSeq" id="WP_018578601.1">
    <property type="nucleotide sequence ID" value="NZ_KB892436.1"/>
</dbReference>
<protein>
    <submittedName>
        <fullName evidence="11">O-acetyltransferase</fullName>
    </submittedName>
</protein>
<feature type="domain" description="SGNH" evidence="10">
    <location>
        <begin position="410"/>
        <end position="657"/>
    </location>
</feature>
<dbReference type="InterPro" id="IPR050879">
    <property type="entry name" value="Acyltransferase_3"/>
</dbReference>
<evidence type="ECO:0000259" key="9">
    <source>
        <dbReference type="Pfam" id="PF01757"/>
    </source>
</evidence>
<feature type="transmembrane region" description="Helical" evidence="8">
    <location>
        <begin position="37"/>
        <end position="54"/>
    </location>
</feature>
<evidence type="ECO:0000259" key="10">
    <source>
        <dbReference type="Pfam" id="PF19040"/>
    </source>
</evidence>
<dbReference type="eggNOG" id="COG1835">
    <property type="taxonomic scope" value="Bacteria"/>
</dbReference>
<keyword evidence="6 8" id="KW-0472">Membrane</keyword>
<evidence type="ECO:0000256" key="1">
    <source>
        <dbReference type="ARBA" id="ARBA00004651"/>
    </source>
</evidence>
<dbReference type="GO" id="GO:0005886">
    <property type="term" value="C:plasma membrane"/>
    <property type="evidence" value="ECO:0007669"/>
    <property type="project" value="UniProtKB-SubCell"/>
</dbReference>
<dbReference type="PANTHER" id="PTHR23028">
    <property type="entry name" value="ACETYLTRANSFERASE"/>
    <property type="match status" value="1"/>
</dbReference>
<evidence type="ECO:0000256" key="6">
    <source>
        <dbReference type="ARBA" id="ARBA00023136"/>
    </source>
</evidence>
<feature type="transmembrane region" description="Helical" evidence="8">
    <location>
        <begin position="194"/>
        <end position="215"/>
    </location>
</feature>
<dbReference type="GO" id="GO:0016747">
    <property type="term" value="F:acyltransferase activity, transferring groups other than amino-acyl groups"/>
    <property type="evidence" value="ECO:0007669"/>
    <property type="project" value="InterPro"/>
</dbReference>
<comment type="caution">
    <text evidence="11">The sequence shown here is derived from an EMBL/GenBank/DDBJ whole genome shotgun (WGS) entry which is preliminary data.</text>
</comment>